<dbReference type="EMBL" id="DTAD01000072">
    <property type="protein sequence ID" value="HGN90751.1"/>
    <property type="molecule type" value="Genomic_DNA"/>
</dbReference>
<dbReference type="GO" id="GO:0003677">
    <property type="term" value="F:DNA binding"/>
    <property type="evidence" value="ECO:0007669"/>
    <property type="project" value="InterPro"/>
</dbReference>
<organism evidence="4">
    <name type="scientific">Caldiarchaeum subterraneum</name>
    <dbReference type="NCBI Taxonomy" id="311458"/>
    <lineage>
        <taxon>Archaea</taxon>
        <taxon>Nitrososphaerota</taxon>
        <taxon>Candidatus Caldarchaeales</taxon>
        <taxon>Candidatus Caldarchaeaceae</taxon>
        <taxon>Candidatus Caldarchaeum</taxon>
    </lineage>
</organism>
<evidence type="ECO:0000256" key="1">
    <source>
        <dbReference type="ARBA" id="ARBA00022741"/>
    </source>
</evidence>
<dbReference type="Pfam" id="PF00493">
    <property type="entry name" value="MCM"/>
    <property type="match status" value="1"/>
</dbReference>
<dbReference type="InterPro" id="IPR003593">
    <property type="entry name" value="AAA+_ATPase"/>
</dbReference>
<dbReference type="SUPFAM" id="SSF52540">
    <property type="entry name" value="P-loop containing nucleoside triphosphate hydrolases"/>
    <property type="match status" value="1"/>
</dbReference>
<comment type="caution">
    <text evidence="4">The sequence shown here is derived from an EMBL/GenBank/DDBJ whole genome shotgun (WGS) entry which is preliminary data.</text>
</comment>
<dbReference type="GO" id="GO:0005524">
    <property type="term" value="F:ATP binding"/>
    <property type="evidence" value="ECO:0007669"/>
    <property type="project" value="UniProtKB-KW"/>
</dbReference>
<evidence type="ECO:0000313" key="4">
    <source>
        <dbReference type="EMBL" id="HGN90751.1"/>
    </source>
</evidence>
<sequence length="269" mass="30488">MPPLFDFLRRGKPEREKPSPAPAISQVPLRYEGQNFKMVEGFDDVKIVLERSIEMMRRTILTNIDQRIHVLLAGPPGIAKTMLLLSVEKEVPQEKRLFLLGSQVSKAGLRNKLLMAGDQIELVLIDELDKMGKTDYDVLLSLMQTGRITVLKGNIEAEKTCLATVMATANYLEKIPPEVLDRFMILYLPQYDAGDFEKVALRIFVEHGFDEQSAKTLARTMWANGFRSARDVLRVARYAHGGDLQQAMTVLTIMARRSPPENKSSRSRR</sequence>
<evidence type="ECO:0000259" key="3">
    <source>
        <dbReference type="SMART" id="SM00382"/>
    </source>
</evidence>
<feature type="domain" description="AAA+ ATPase" evidence="3">
    <location>
        <begin position="66"/>
        <end position="192"/>
    </location>
</feature>
<dbReference type="InterPro" id="IPR001208">
    <property type="entry name" value="MCM_dom"/>
</dbReference>
<accession>A0A7C4I6G9</accession>
<reference evidence="4" key="1">
    <citation type="journal article" date="2020" name="mSystems">
        <title>Genome- and Community-Level Interaction Insights into Carbon Utilization and Element Cycling Functions of Hydrothermarchaeota in Hydrothermal Sediment.</title>
        <authorList>
            <person name="Zhou Z."/>
            <person name="Liu Y."/>
            <person name="Xu W."/>
            <person name="Pan J."/>
            <person name="Luo Z.H."/>
            <person name="Li M."/>
        </authorList>
    </citation>
    <scope>NUCLEOTIDE SEQUENCE [LARGE SCALE GENOMIC DNA]</scope>
    <source>
        <strain evidence="4">SpSt-613</strain>
    </source>
</reference>
<name>A0A7C4I6G9_CALS0</name>
<gene>
    <name evidence="4" type="ORF">ENT82_06475</name>
</gene>
<proteinExistence type="predicted"/>
<dbReference type="SMART" id="SM00382">
    <property type="entry name" value="AAA"/>
    <property type="match status" value="1"/>
</dbReference>
<dbReference type="Gene3D" id="3.40.50.300">
    <property type="entry name" value="P-loop containing nucleotide triphosphate hydrolases"/>
    <property type="match status" value="1"/>
</dbReference>
<dbReference type="InterPro" id="IPR027417">
    <property type="entry name" value="P-loop_NTPase"/>
</dbReference>
<protein>
    <submittedName>
        <fullName evidence="4">AAA family ATPase</fullName>
    </submittedName>
</protein>
<keyword evidence="1" id="KW-0547">Nucleotide-binding</keyword>
<evidence type="ECO:0000256" key="2">
    <source>
        <dbReference type="ARBA" id="ARBA00022840"/>
    </source>
</evidence>
<keyword evidence="2" id="KW-0067">ATP-binding</keyword>
<dbReference type="AlphaFoldDB" id="A0A7C4I6G9"/>